<evidence type="ECO:0000256" key="1">
    <source>
        <dbReference type="SAM" id="Phobius"/>
    </source>
</evidence>
<keyword evidence="1" id="KW-1133">Transmembrane helix</keyword>
<sequence length="116" mass="13707">MKFLNLFKGLTKTYYFRQLFFGILIGVLLFYIDNISNSPKSGLLFLIVINTLLYPYARFAYESVIDFIMGNNIFFFNAILFLIWKIFTMILCWSFAIFIAPIGLLFIYLYQKNSND</sequence>
<evidence type="ECO:0000313" key="3">
    <source>
        <dbReference type="Proteomes" id="UP000035526"/>
    </source>
</evidence>
<evidence type="ECO:0000313" key="2">
    <source>
        <dbReference type="EMBL" id="KLE00134.1"/>
    </source>
</evidence>
<feature type="transmembrane region" description="Helical" evidence="1">
    <location>
        <begin position="91"/>
        <end position="110"/>
    </location>
</feature>
<dbReference type="AlphaFoldDB" id="A0A837J3S0"/>
<dbReference type="EMBL" id="JAIS01000090">
    <property type="protein sequence ID" value="KLE00134.1"/>
    <property type="molecule type" value="Genomic_DNA"/>
</dbReference>
<dbReference type="Proteomes" id="UP000035526">
    <property type="component" value="Unassembled WGS sequence"/>
</dbReference>
<proteinExistence type="predicted"/>
<protein>
    <submittedName>
        <fullName evidence="2">Membrane protein</fullName>
    </submittedName>
</protein>
<feature type="transmembrane region" description="Helical" evidence="1">
    <location>
        <begin position="67"/>
        <end position="84"/>
    </location>
</feature>
<name>A0A837J3S0_9BACT</name>
<keyword evidence="1" id="KW-0472">Membrane</keyword>
<feature type="transmembrane region" description="Helical" evidence="1">
    <location>
        <begin position="14"/>
        <end position="31"/>
    </location>
</feature>
<keyword evidence="1" id="KW-0812">Transmembrane</keyword>
<comment type="caution">
    <text evidence="2">The sequence shown here is derived from an EMBL/GenBank/DDBJ whole genome shotgun (WGS) entry which is preliminary data.</text>
</comment>
<dbReference type="RefSeq" id="WP_046992076.1">
    <property type="nucleotide sequence ID" value="NZ_JAIS01000090.1"/>
</dbReference>
<organism evidence="2 3">
    <name type="scientific">Aliarcobacter butzleri L351</name>
    <dbReference type="NCBI Taxonomy" id="1447259"/>
    <lineage>
        <taxon>Bacteria</taxon>
        <taxon>Pseudomonadati</taxon>
        <taxon>Campylobacterota</taxon>
        <taxon>Epsilonproteobacteria</taxon>
        <taxon>Campylobacterales</taxon>
        <taxon>Arcobacteraceae</taxon>
        <taxon>Aliarcobacter</taxon>
    </lineage>
</organism>
<feature type="transmembrane region" description="Helical" evidence="1">
    <location>
        <begin position="43"/>
        <end position="61"/>
    </location>
</feature>
<gene>
    <name evidence="2" type="ORF">AF76_09020</name>
</gene>
<reference evidence="2 3" key="1">
    <citation type="submission" date="2014-01" db="EMBL/GenBank/DDBJ databases">
        <title>Development of a Comparative Genomic Fingerprinting Assay for High Resolution Genotyping of Arcobacter butzleri.</title>
        <authorList>
            <person name="Webb A.L."/>
            <person name="Inglis G.D."/>
            <person name="Kruczkiewicz P."/>
            <person name="Selinger L.B."/>
            <person name="Taboada E.N."/>
        </authorList>
    </citation>
    <scope>NUCLEOTIDE SEQUENCE [LARGE SCALE GENOMIC DNA]</scope>
    <source>
        <strain evidence="2 3">L351</strain>
    </source>
</reference>
<accession>A0A837J3S0</accession>